<dbReference type="EMBL" id="AP018929">
    <property type="protein sequence ID" value="BBG24765.1"/>
    <property type="molecule type" value="Genomic_DNA"/>
</dbReference>
<dbReference type="EMBL" id="AP018930">
    <property type="protein sequence ID" value="BBG27554.1"/>
    <property type="molecule type" value="Genomic_DNA"/>
</dbReference>
<sequence length="209" mass="24444">MDHICLKLAEIYANKSLNSNDLQRDMLNFLEINRVIKRRNNIFILIENKVNVLNFSTKIVMDHEKDTLVMSSIKCVLYDTDSFIIPICSNTENVLTKIKVKDQLKNVKEVVKGVREWRVRTDTRIKGGSVAKVLMKFKNLDDRVCYFCELDKSVQVRIRDEEGKKISMYILPNVMLDGNVIMVREEKVKNGEVNFRVRNCNRGFAYIFK</sequence>
<reference evidence="2 3" key="2">
    <citation type="journal article" date="2020" name="Int. J. Syst. Evol. Microbiol.">
        <title>Sulfuracidifex tepidarius gen. nov., sp. nov. and transfer of Sulfolobus metallicus Huber and Stetter 1992 to the genus Sulfuracidifex as Sulfuracidifex metallicus comb. nov.</title>
        <authorList>
            <person name="Itoh T."/>
            <person name="Miura T."/>
            <person name="Sakai H.D."/>
            <person name="Kato S."/>
            <person name="Ohkuma M."/>
            <person name="Takashina T."/>
        </authorList>
    </citation>
    <scope>NUCLEOTIDE SEQUENCE</scope>
    <source>
        <strain evidence="1 3">IC-006</strain>
        <strain evidence="2">IC-007</strain>
    </source>
</reference>
<organism evidence="2 4">
    <name type="scientific">Sulfuracidifex tepidarius</name>
    <dbReference type="NCBI Taxonomy" id="1294262"/>
    <lineage>
        <taxon>Archaea</taxon>
        <taxon>Thermoproteota</taxon>
        <taxon>Thermoprotei</taxon>
        <taxon>Sulfolobales</taxon>
        <taxon>Sulfolobaceae</taxon>
        <taxon>Sulfuracidifex</taxon>
    </lineage>
</organism>
<reference evidence="4" key="1">
    <citation type="submission" date="2018-09" db="EMBL/GenBank/DDBJ databases">
        <title>Complete Genome Sequencing of Sulfolobus sp. JCM 16834.</title>
        <authorList>
            <person name="Kato S."/>
            <person name="Itoh T."/>
            <person name="Ohkuma M."/>
        </authorList>
    </citation>
    <scope>NUCLEOTIDE SEQUENCE [LARGE SCALE GENOMIC DNA]</scope>
    <source>
        <strain evidence="4">IC-007</strain>
    </source>
</reference>
<evidence type="ECO:0000313" key="1">
    <source>
        <dbReference type="EMBL" id="BBG24765.1"/>
    </source>
</evidence>
<dbReference type="AlphaFoldDB" id="A0A510E4X8"/>
<gene>
    <name evidence="1" type="ORF">IC006_2099</name>
    <name evidence="2" type="ORF">IC007_2108</name>
</gene>
<keyword evidence="3" id="KW-1185">Reference proteome</keyword>
<accession>A0A510DX37</accession>
<name>A0A510E4X8_9CREN</name>
<evidence type="ECO:0000313" key="4">
    <source>
        <dbReference type="Proteomes" id="UP000325030"/>
    </source>
</evidence>
<dbReference type="KEGG" id="step:IC006_2099"/>
<proteinExistence type="predicted"/>
<evidence type="ECO:0000313" key="2">
    <source>
        <dbReference type="EMBL" id="BBG27554.1"/>
    </source>
</evidence>
<dbReference type="Proteomes" id="UP000325030">
    <property type="component" value="Chromosome"/>
</dbReference>
<dbReference type="STRING" id="1294262.GCA_001316085_02996"/>
<dbReference type="Proteomes" id="UP000322983">
    <property type="component" value="Chromosome"/>
</dbReference>
<protein>
    <submittedName>
        <fullName evidence="2">Uncharacterized protein</fullName>
    </submittedName>
</protein>
<accession>A0A510E4X8</accession>
<evidence type="ECO:0000313" key="3">
    <source>
        <dbReference type="Proteomes" id="UP000322983"/>
    </source>
</evidence>